<keyword evidence="1" id="KW-1133">Transmembrane helix</keyword>
<dbReference type="PANTHER" id="PTHR41795:SF1">
    <property type="entry name" value="EXOPOLYSACCHARIDE SYNTHESIS PROTEIN"/>
    <property type="match status" value="1"/>
</dbReference>
<name>A0ABY4CIZ9_9BACT</name>
<dbReference type="Proteomes" id="UP000830116">
    <property type="component" value="Chromosome"/>
</dbReference>
<keyword evidence="3" id="KW-1185">Reference proteome</keyword>
<feature type="transmembrane region" description="Helical" evidence="1">
    <location>
        <begin position="160"/>
        <end position="187"/>
    </location>
</feature>
<dbReference type="PANTHER" id="PTHR41795">
    <property type="entry name" value="EXOPOLYSACCHARIDE SYNTHESIS PROTEIN"/>
    <property type="match status" value="1"/>
</dbReference>
<dbReference type="InterPro" id="IPR010331">
    <property type="entry name" value="ExoD"/>
</dbReference>
<evidence type="ECO:0000256" key="1">
    <source>
        <dbReference type="SAM" id="Phobius"/>
    </source>
</evidence>
<accession>A0ABY4CIZ9</accession>
<sequence>MDLLQAEASKQDLTLHRVFAVLGEEGHALIMIFFCLPFLQPIPIPGLSTPLGFMIALVAIFLYLRKPPQLPKRFENHKISSEVVLKVSNIAERIWTFAAKVIKERWAFFHDHWFFRLLNLITIVVNAALLSLPLPIPFSNTVPVIAIILSAIGHMEKDGFFILASYLWCFLVASFFTTLTLGAILFATP</sequence>
<dbReference type="Pfam" id="PF06055">
    <property type="entry name" value="ExoD"/>
    <property type="match status" value="1"/>
</dbReference>
<keyword evidence="1" id="KW-0812">Transmembrane</keyword>
<proteinExistence type="predicted"/>
<feature type="transmembrane region" description="Helical" evidence="1">
    <location>
        <begin position="136"/>
        <end position="153"/>
    </location>
</feature>
<protein>
    <submittedName>
        <fullName evidence="2">Exopolysaccharide biosynthesis protein</fullName>
    </submittedName>
</protein>
<keyword evidence="1" id="KW-0472">Membrane</keyword>
<evidence type="ECO:0000313" key="3">
    <source>
        <dbReference type="Proteomes" id="UP000830116"/>
    </source>
</evidence>
<dbReference type="EMBL" id="CP093442">
    <property type="protein sequence ID" value="UOF02215.1"/>
    <property type="molecule type" value="Genomic_DNA"/>
</dbReference>
<organism evidence="2 3">
    <name type="scientific">Bdellovibrio reynosensis</name>
    <dbReference type="NCBI Taxonomy" id="2835041"/>
    <lineage>
        <taxon>Bacteria</taxon>
        <taxon>Pseudomonadati</taxon>
        <taxon>Bdellovibrionota</taxon>
        <taxon>Bdellovibrionia</taxon>
        <taxon>Bdellovibrionales</taxon>
        <taxon>Pseudobdellovibrionaceae</taxon>
        <taxon>Bdellovibrio</taxon>
    </lineage>
</organism>
<feature type="transmembrane region" description="Helical" evidence="1">
    <location>
        <begin position="113"/>
        <end position="130"/>
    </location>
</feature>
<reference evidence="2" key="1">
    <citation type="submission" date="2022-03" db="EMBL/GenBank/DDBJ databases">
        <title>Genome Identification and Characterization of new species Bdellovibrio reynosense LBG001 sp. nov. from a Mexico soil sample.</title>
        <authorList>
            <person name="Camilli A."/>
            <person name="Ajao Y."/>
            <person name="Guo X."/>
        </authorList>
    </citation>
    <scope>NUCLEOTIDE SEQUENCE</scope>
    <source>
        <strain evidence="2">LBG001</strain>
    </source>
</reference>
<gene>
    <name evidence="2" type="ORF">MNR06_04535</name>
</gene>
<dbReference type="PIRSF" id="PIRSF033239">
    <property type="entry name" value="ExoD"/>
    <property type="match status" value="1"/>
</dbReference>
<dbReference type="RefSeq" id="WP_243539148.1">
    <property type="nucleotide sequence ID" value="NZ_CP093442.1"/>
</dbReference>
<evidence type="ECO:0000313" key="2">
    <source>
        <dbReference type="EMBL" id="UOF02215.1"/>
    </source>
</evidence>
<feature type="transmembrane region" description="Helical" evidence="1">
    <location>
        <begin position="45"/>
        <end position="64"/>
    </location>
</feature>